<evidence type="ECO:0000313" key="3">
    <source>
        <dbReference type="EMBL" id="QDS95639.1"/>
    </source>
</evidence>
<accession>A0A517ML89</accession>
<feature type="transmembrane region" description="Helical" evidence="2">
    <location>
        <begin position="30"/>
        <end position="53"/>
    </location>
</feature>
<keyword evidence="2" id="KW-0812">Transmembrane</keyword>
<keyword evidence="2" id="KW-0472">Membrane</keyword>
<dbReference type="AlphaFoldDB" id="A0A517ML89"/>
<dbReference type="EMBL" id="CP036262">
    <property type="protein sequence ID" value="QDS95639.1"/>
    <property type="molecule type" value="Genomic_DNA"/>
</dbReference>
<proteinExistence type="predicted"/>
<dbReference type="OrthoDB" id="234877at2"/>
<keyword evidence="1" id="KW-0175">Coiled coil</keyword>
<feature type="coiled-coil region" evidence="1">
    <location>
        <begin position="387"/>
        <end position="414"/>
    </location>
</feature>
<keyword evidence="4" id="KW-1185">Reference proteome</keyword>
<evidence type="ECO:0000256" key="2">
    <source>
        <dbReference type="SAM" id="Phobius"/>
    </source>
</evidence>
<reference evidence="3 4" key="1">
    <citation type="submission" date="2019-02" db="EMBL/GenBank/DDBJ databases">
        <title>Deep-cultivation of Planctomycetes and their phenomic and genomic characterization uncovers novel biology.</title>
        <authorList>
            <person name="Wiegand S."/>
            <person name="Jogler M."/>
            <person name="Boedeker C."/>
            <person name="Pinto D."/>
            <person name="Vollmers J."/>
            <person name="Rivas-Marin E."/>
            <person name="Kohn T."/>
            <person name="Peeters S.H."/>
            <person name="Heuer A."/>
            <person name="Rast P."/>
            <person name="Oberbeckmann S."/>
            <person name="Bunk B."/>
            <person name="Jeske O."/>
            <person name="Meyerdierks A."/>
            <person name="Storesund J.E."/>
            <person name="Kallscheuer N."/>
            <person name="Luecker S."/>
            <person name="Lage O.M."/>
            <person name="Pohl T."/>
            <person name="Merkel B.J."/>
            <person name="Hornburger P."/>
            <person name="Mueller R.-W."/>
            <person name="Bruemmer F."/>
            <person name="Labrenz M."/>
            <person name="Spormann A.M."/>
            <person name="Op den Camp H."/>
            <person name="Overmann J."/>
            <person name="Amann R."/>
            <person name="Jetten M.S.M."/>
            <person name="Mascher T."/>
            <person name="Medema M.H."/>
            <person name="Devos D.P."/>
            <person name="Kaster A.-K."/>
            <person name="Ovreas L."/>
            <person name="Rohde M."/>
            <person name="Galperin M.Y."/>
            <person name="Jogler C."/>
        </authorList>
    </citation>
    <scope>NUCLEOTIDE SEQUENCE [LARGE SCALE GENOMIC DNA]</scope>
    <source>
        <strain evidence="3 4">FF011L</strain>
    </source>
</reference>
<dbReference type="RefSeq" id="WP_145353893.1">
    <property type="nucleotide sequence ID" value="NZ_CP036262.1"/>
</dbReference>
<sequence>MNIVLIVLLALYVIAFLVFLWKSADIWRWYHIVLAVTLMILSIVFLAPLAGVLKTRVAWNQMFQQVEKQLIDLKAKNVQLNQEEGGVRHLQLELQKLSSESGRVWRHLAMQNVTPEGITLVKMPDPNAPVDPAAPAAAADAVPMVPESIVLYGFAEQEMTFNETVSLVPTVYLGEFNVISSTPNQVVVAAAGTPSPRQRQAIESGAAKSWSLYELLPLDGHGPFLAPGSQPSDANMFGRVDAELVESLFGNRVPAEILQAYLQDGQRVGEGGAIIESVEETDGEAPAVSAARNEYLVRWSKIKFIKDYSEDVDSAEDRGAEEGGFFEQGLAVDSRLKRDGDETTVSFESGDEVYVPYDTAIDLRDQGIAEILVNHSVRRLNDYRFILRRTELRLDEVRDQIAQQTKQKKILEETMAQTDAMNQQFQVTKNHLESDNGQLIRERTAVDQFSKKLEQELDSSRKTLAELYRLNQQLSQELTSIHTELAELIEERVEAVAAE</sequence>
<dbReference type="Proteomes" id="UP000320672">
    <property type="component" value="Chromosome"/>
</dbReference>
<evidence type="ECO:0000256" key="1">
    <source>
        <dbReference type="SAM" id="Coils"/>
    </source>
</evidence>
<keyword evidence="2" id="KW-1133">Transmembrane helix</keyword>
<evidence type="ECO:0000313" key="4">
    <source>
        <dbReference type="Proteomes" id="UP000320672"/>
    </source>
</evidence>
<feature type="coiled-coil region" evidence="1">
    <location>
        <begin position="450"/>
        <end position="491"/>
    </location>
</feature>
<protein>
    <submittedName>
        <fullName evidence="3">Uncharacterized protein</fullName>
    </submittedName>
</protein>
<gene>
    <name evidence="3" type="ORF">FF011L_44370</name>
</gene>
<dbReference type="KEGG" id="rml:FF011L_44370"/>
<name>A0A517ML89_9BACT</name>
<organism evidence="3 4">
    <name type="scientific">Roseimaritima multifibrata</name>
    <dbReference type="NCBI Taxonomy" id="1930274"/>
    <lineage>
        <taxon>Bacteria</taxon>
        <taxon>Pseudomonadati</taxon>
        <taxon>Planctomycetota</taxon>
        <taxon>Planctomycetia</taxon>
        <taxon>Pirellulales</taxon>
        <taxon>Pirellulaceae</taxon>
        <taxon>Roseimaritima</taxon>
    </lineage>
</organism>
<feature type="coiled-coil region" evidence="1">
    <location>
        <begin position="63"/>
        <end position="100"/>
    </location>
</feature>